<dbReference type="GO" id="GO:0043709">
    <property type="term" value="P:cell adhesion involved in single-species biofilm formation"/>
    <property type="evidence" value="ECO:0007669"/>
    <property type="project" value="TreeGrafter"/>
</dbReference>
<dbReference type="PANTHER" id="PTHR33420:SF3">
    <property type="entry name" value="FIMBRIAL SUBUNIT ELFA"/>
    <property type="match status" value="1"/>
</dbReference>
<keyword evidence="3" id="KW-0732">Signal</keyword>
<evidence type="ECO:0000259" key="5">
    <source>
        <dbReference type="Pfam" id="PF00419"/>
    </source>
</evidence>
<evidence type="ECO:0000256" key="2">
    <source>
        <dbReference type="ARBA" id="ARBA00006671"/>
    </source>
</evidence>
<dbReference type="GO" id="GO:0009289">
    <property type="term" value="C:pilus"/>
    <property type="evidence" value="ECO:0007669"/>
    <property type="project" value="UniProtKB-SubCell"/>
</dbReference>
<comment type="similarity">
    <text evidence="2">Belongs to the fimbrial protein family.</text>
</comment>
<dbReference type="SUPFAM" id="SSF49401">
    <property type="entry name" value="Bacterial adhesins"/>
    <property type="match status" value="1"/>
</dbReference>
<evidence type="ECO:0000256" key="4">
    <source>
        <dbReference type="ARBA" id="ARBA00023263"/>
    </source>
</evidence>
<feature type="domain" description="Fimbrial-type adhesion" evidence="5">
    <location>
        <begin position="90"/>
        <end position="241"/>
    </location>
</feature>
<comment type="caution">
    <text evidence="6">The sequence shown here is derived from an EMBL/GenBank/DDBJ whole genome shotgun (WGS) entry which is preliminary data.</text>
</comment>
<dbReference type="PANTHER" id="PTHR33420">
    <property type="entry name" value="FIMBRIAL SUBUNIT ELFA-RELATED"/>
    <property type="match status" value="1"/>
</dbReference>
<accession>A0A643J728</accession>
<sequence length="242" mass="25094">MAPGGSIHKGELPSRRLRIFSRPTRPDVPIVPSSRTRLRFAATAASSWNFPQSRHIEIQGTSMKKPLATALTLLLGATAISAHAADGMVKITGSVVGTTCKVGGTKTETGGPAGTLNTINVELDPVSVSALDSVGKSASSKPFKISLTDCTAENAQVKFETFGTVDTQTGFLKNAGSAKNVQVALLTGDDQVINLANEGGSQVVKLNEGKADIDLRASYVAVGGAAEPGSVDTTAMFSMKYE</sequence>
<dbReference type="InterPro" id="IPR036937">
    <property type="entry name" value="Adhesion_dom_fimbrial_sf"/>
</dbReference>
<dbReference type="Pfam" id="PF00419">
    <property type="entry name" value="Fimbrial"/>
    <property type="match status" value="1"/>
</dbReference>
<organism evidence="6">
    <name type="scientific">Pseudomonas aeruginosa</name>
    <dbReference type="NCBI Taxonomy" id="287"/>
    <lineage>
        <taxon>Bacteria</taxon>
        <taxon>Pseudomonadati</taxon>
        <taxon>Pseudomonadota</taxon>
        <taxon>Gammaproteobacteria</taxon>
        <taxon>Pseudomonadales</taxon>
        <taxon>Pseudomonadaceae</taxon>
        <taxon>Pseudomonas</taxon>
    </lineage>
</organism>
<reference evidence="6" key="1">
    <citation type="submission" date="2019-09" db="EMBL/GenBank/DDBJ databases">
        <title>Whole genome sequence analysis of bacterial isolates in patients.</title>
        <authorList>
            <person name="Jeong K.C."/>
        </authorList>
    </citation>
    <scope>NUCLEOTIDE SEQUENCE</scope>
    <source>
        <strain evidence="6">KCJ3K105</strain>
    </source>
</reference>
<dbReference type="InterPro" id="IPR050263">
    <property type="entry name" value="Bact_Fimbrial_Adh_Pro"/>
</dbReference>
<dbReference type="EMBL" id="VZIV01000019">
    <property type="protein sequence ID" value="KAB0765033.1"/>
    <property type="molecule type" value="Genomic_DNA"/>
</dbReference>
<dbReference type="InterPro" id="IPR000259">
    <property type="entry name" value="Adhesion_dom_fimbrial"/>
</dbReference>
<keyword evidence="4" id="KW-0281">Fimbrium</keyword>
<proteinExistence type="inferred from homology"/>
<protein>
    <submittedName>
        <fullName evidence="6">Type 1 fimbrial protein</fullName>
    </submittedName>
</protein>
<dbReference type="AlphaFoldDB" id="A0A643J728"/>
<dbReference type="InterPro" id="IPR008966">
    <property type="entry name" value="Adhesion_dom_sf"/>
</dbReference>
<name>A0A643J728_PSEAI</name>
<evidence type="ECO:0000256" key="1">
    <source>
        <dbReference type="ARBA" id="ARBA00004561"/>
    </source>
</evidence>
<evidence type="ECO:0000256" key="3">
    <source>
        <dbReference type="ARBA" id="ARBA00022729"/>
    </source>
</evidence>
<gene>
    <name evidence="6" type="ORF">F7O97_11325</name>
</gene>
<dbReference type="Gene3D" id="2.60.40.1090">
    <property type="entry name" value="Fimbrial-type adhesion domain"/>
    <property type="match status" value="1"/>
</dbReference>
<comment type="subcellular location">
    <subcellularLocation>
        <location evidence="1">Fimbrium</location>
    </subcellularLocation>
</comment>
<evidence type="ECO:0000313" key="6">
    <source>
        <dbReference type="EMBL" id="KAB0765033.1"/>
    </source>
</evidence>